<keyword evidence="4 5" id="KW-0546">Nucleotide metabolism</keyword>
<keyword evidence="1 5" id="KW-0479">Metal-binding</keyword>
<dbReference type="InterPro" id="IPR001365">
    <property type="entry name" value="A_deaminase_dom"/>
</dbReference>
<feature type="binding site" evidence="5">
    <location>
        <position position="223"/>
    </location>
    <ligand>
        <name>Zn(2+)</name>
        <dbReference type="ChEBI" id="CHEBI:29105"/>
        <note>catalytic</note>
    </ligand>
</feature>
<dbReference type="CDD" id="cd01320">
    <property type="entry name" value="ADA"/>
    <property type="match status" value="1"/>
</dbReference>
<dbReference type="Gene3D" id="3.20.20.140">
    <property type="entry name" value="Metal-dependent hydrolases"/>
    <property type="match status" value="1"/>
</dbReference>
<evidence type="ECO:0000256" key="4">
    <source>
        <dbReference type="ARBA" id="ARBA00023080"/>
    </source>
</evidence>
<dbReference type="NCBIfam" id="TIGR01430">
    <property type="entry name" value="aden_deam"/>
    <property type="match status" value="1"/>
</dbReference>
<dbReference type="GO" id="GO:0009117">
    <property type="term" value="P:nucleotide metabolic process"/>
    <property type="evidence" value="ECO:0007669"/>
    <property type="project" value="UniProtKB-KW"/>
</dbReference>
<reference evidence="8 9" key="1">
    <citation type="submission" date="2018-11" db="EMBL/GenBank/DDBJ databases">
        <authorList>
            <person name="Criscuolo A."/>
        </authorList>
    </citation>
    <scope>NUCLEOTIDE SEQUENCE [LARGE SCALE GENOMIC DNA]</scope>
    <source>
        <strain evidence="8">AT11b</strain>
    </source>
</reference>
<feature type="site" description="Important for catalytic activity" evidence="5">
    <location>
        <position position="247"/>
    </location>
</feature>
<dbReference type="SUPFAM" id="SSF51556">
    <property type="entry name" value="Metallo-dependent hydrolases"/>
    <property type="match status" value="1"/>
</dbReference>
<dbReference type="NCBIfam" id="NF006850">
    <property type="entry name" value="PRK09358.1-6"/>
    <property type="match status" value="1"/>
</dbReference>
<feature type="binding site" evidence="5">
    <location>
        <position position="305"/>
    </location>
    <ligand>
        <name>substrate</name>
    </ligand>
</feature>
<keyword evidence="2 5" id="KW-0378">Hydrolase</keyword>
<keyword evidence="3 5" id="KW-0862">Zinc</keyword>
<feature type="region of interest" description="Disordered" evidence="6">
    <location>
        <begin position="1"/>
        <end position="22"/>
    </location>
</feature>
<dbReference type="AlphaFoldDB" id="A0A3P5WJN5"/>
<evidence type="ECO:0000259" key="7">
    <source>
        <dbReference type="Pfam" id="PF00962"/>
    </source>
</evidence>
<dbReference type="EMBL" id="UXAU01000019">
    <property type="protein sequence ID" value="VDC23853.1"/>
    <property type="molecule type" value="Genomic_DNA"/>
</dbReference>
<evidence type="ECO:0000256" key="6">
    <source>
        <dbReference type="SAM" id="MobiDB-lite"/>
    </source>
</evidence>
<evidence type="ECO:0000256" key="3">
    <source>
        <dbReference type="ARBA" id="ARBA00022833"/>
    </source>
</evidence>
<sequence length="364" mass="39478">MESLAAGIPEHDETAPDHGEDLPLDSDGMAGVLFELLPIAELHLHIEGTLQPELIFALAARNGMDLPYTDLDELRALYQFTDLQSFLDLYYANMAVLQTEEDFADMTRAYLERAAAAGVRHAEIMFDPQAHLSRGVALETCVNGVASVLATSMEDFGVSTMLIAAFLRDLSEESALEVFDNLMAMNAPLGAIGLDSAEVGNPPAKFERLFAKARDAGLRLTAHAGEEGPAAYIIEALDILGVERIDHGIRCMDDPDLVERLVDERIPLTVCPLSNVRLRAVDTLADHPLPAMLAAGLNVSVHSDDPAYFGGYVDDNFAHLRAAVGLSEFDAARLAANSIHSSFASEERKAELLAELNGREIQHQ</sequence>
<dbReference type="EC" id="3.5.4.2" evidence="5"/>
<dbReference type="Proteomes" id="UP000280861">
    <property type="component" value="Unassembled WGS sequence"/>
</dbReference>
<gene>
    <name evidence="8" type="ORF">PSET11_01295</name>
</gene>
<feature type="compositionally biased region" description="Basic and acidic residues" evidence="6">
    <location>
        <begin position="9"/>
        <end position="21"/>
    </location>
</feature>
<evidence type="ECO:0000256" key="5">
    <source>
        <dbReference type="HAMAP-Rule" id="MF_01962"/>
    </source>
</evidence>
<dbReference type="InterPro" id="IPR006330">
    <property type="entry name" value="Ado/ade_deaminase"/>
</dbReference>
<comment type="cofactor">
    <cofactor evidence="5">
        <name>Zn(2+)</name>
        <dbReference type="ChEBI" id="CHEBI:29105"/>
    </cofactor>
    <text evidence="5">Binds 1 zinc ion per subunit.</text>
</comment>
<organism evidence="8 9">
    <name type="scientific">Arthrobacter ulcerisalmonis</name>
    <dbReference type="NCBI Taxonomy" id="2483813"/>
    <lineage>
        <taxon>Bacteria</taxon>
        <taxon>Bacillati</taxon>
        <taxon>Actinomycetota</taxon>
        <taxon>Actinomycetes</taxon>
        <taxon>Micrococcales</taxon>
        <taxon>Micrococcaceae</taxon>
        <taxon>Arthrobacter</taxon>
    </lineage>
</organism>
<dbReference type="GO" id="GO:0000034">
    <property type="term" value="F:adenine deaminase activity"/>
    <property type="evidence" value="ECO:0007669"/>
    <property type="project" value="UniProtKB-UniRule"/>
</dbReference>
<dbReference type="InterPro" id="IPR032466">
    <property type="entry name" value="Metal_Hydrolase"/>
</dbReference>
<dbReference type="GO" id="GO:0008270">
    <property type="term" value="F:zinc ion binding"/>
    <property type="evidence" value="ECO:0007669"/>
    <property type="project" value="UniProtKB-UniRule"/>
</dbReference>
<dbReference type="GO" id="GO:0043103">
    <property type="term" value="P:hypoxanthine salvage"/>
    <property type="evidence" value="ECO:0007669"/>
    <property type="project" value="UniProtKB-UniRule"/>
</dbReference>
<comment type="similarity">
    <text evidence="5">Belongs to the metallo-dependent hydrolases superfamily. Adenosine and AMP deaminases family. Adenine deaminase type 2 subfamily.</text>
</comment>
<dbReference type="PANTHER" id="PTHR43114">
    <property type="entry name" value="ADENINE DEAMINASE"/>
    <property type="match status" value="1"/>
</dbReference>
<comment type="function">
    <text evidence="5">Catalyzes the hydrolytic deamination of adenine to hypoxanthine. Plays an important role in the purine salvage pathway and in nitrogen catabolism.</text>
</comment>
<feature type="domain" description="Adenosine deaminase" evidence="7">
    <location>
        <begin position="38"/>
        <end position="356"/>
    </location>
</feature>
<dbReference type="GO" id="GO:0005829">
    <property type="term" value="C:cytosol"/>
    <property type="evidence" value="ECO:0007669"/>
    <property type="project" value="TreeGrafter"/>
</dbReference>
<dbReference type="InterPro" id="IPR028892">
    <property type="entry name" value="ADE"/>
</dbReference>
<dbReference type="PANTHER" id="PTHR43114:SF6">
    <property type="entry name" value="ADENINE DEAMINASE"/>
    <property type="match status" value="1"/>
</dbReference>
<feature type="binding site" evidence="5">
    <location>
        <position position="43"/>
    </location>
    <ligand>
        <name>Zn(2+)</name>
        <dbReference type="ChEBI" id="CHEBI:29105"/>
        <note>catalytic</note>
    </ligand>
</feature>
<feature type="binding site" evidence="5">
    <location>
        <position position="45"/>
    </location>
    <ligand>
        <name>Zn(2+)</name>
        <dbReference type="ChEBI" id="CHEBI:29105"/>
        <note>catalytic</note>
    </ligand>
</feature>
<feature type="active site" description="Proton donor" evidence="5">
    <location>
        <position position="226"/>
    </location>
</feature>
<dbReference type="GO" id="GO:0006146">
    <property type="term" value="P:adenine catabolic process"/>
    <property type="evidence" value="ECO:0007669"/>
    <property type="project" value="UniProtKB-UniRule"/>
</dbReference>
<accession>A0A3P5WJN5</accession>
<name>A0A3P5WJN5_9MICC</name>
<dbReference type="HAMAP" id="MF_01962">
    <property type="entry name" value="Adenine_deaminase"/>
    <property type="match status" value="1"/>
</dbReference>
<evidence type="ECO:0000313" key="8">
    <source>
        <dbReference type="EMBL" id="VDC23853.1"/>
    </source>
</evidence>
<comment type="catalytic activity">
    <reaction evidence="5">
        <text>adenine + H2O + H(+) = hypoxanthine + NH4(+)</text>
        <dbReference type="Rhea" id="RHEA:23688"/>
        <dbReference type="ChEBI" id="CHEBI:15377"/>
        <dbReference type="ChEBI" id="CHEBI:15378"/>
        <dbReference type="ChEBI" id="CHEBI:16708"/>
        <dbReference type="ChEBI" id="CHEBI:17368"/>
        <dbReference type="ChEBI" id="CHEBI:28938"/>
        <dbReference type="EC" id="3.5.4.2"/>
    </reaction>
</comment>
<evidence type="ECO:0000313" key="9">
    <source>
        <dbReference type="Proteomes" id="UP000280861"/>
    </source>
</evidence>
<feature type="binding site" evidence="5">
    <location>
        <position position="304"/>
    </location>
    <ligand>
        <name>Zn(2+)</name>
        <dbReference type="ChEBI" id="CHEBI:29105"/>
        <note>catalytic</note>
    </ligand>
</feature>
<proteinExistence type="inferred from homology"/>
<evidence type="ECO:0000256" key="2">
    <source>
        <dbReference type="ARBA" id="ARBA00022801"/>
    </source>
</evidence>
<dbReference type="Pfam" id="PF00962">
    <property type="entry name" value="A_deaminase"/>
    <property type="match status" value="1"/>
</dbReference>
<evidence type="ECO:0000256" key="1">
    <source>
        <dbReference type="ARBA" id="ARBA00022723"/>
    </source>
</evidence>
<keyword evidence="9" id="KW-1185">Reference proteome</keyword>
<protein>
    <recommendedName>
        <fullName evidence="5">Adenine deaminase</fullName>
        <shortName evidence="5">ADE</shortName>
        <ecNumber evidence="5">3.5.4.2</ecNumber>
    </recommendedName>
    <alternativeName>
        <fullName evidence="5">Adenine aminohydrolase</fullName>
        <shortName evidence="5">AAH</shortName>
    </alternativeName>
</protein>